<dbReference type="EMBL" id="CP025958">
    <property type="protein sequence ID" value="AWM40276.1"/>
    <property type="molecule type" value="Genomic_DNA"/>
</dbReference>
<keyword evidence="2" id="KW-1185">Reference proteome</keyword>
<dbReference type="Proteomes" id="UP000245802">
    <property type="component" value="Chromosome"/>
</dbReference>
<evidence type="ECO:0000313" key="2">
    <source>
        <dbReference type="Proteomes" id="UP000245802"/>
    </source>
</evidence>
<name>A0A2Z3H9H6_9BACT</name>
<evidence type="ECO:0000313" key="1">
    <source>
        <dbReference type="EMBL" id="AWM40276.1"/>
    </source>
</evidence>
<gene>
    <name evidence="1" type="ORF">C1280_26915</name>
</gene>
<sequence>MPQNNLTATTMLEGDLQPRHSVQSGDGAITQCSGTVSITKATSAALTIADPRAGRRDPAGGDDGQELTILSETAAAHYLSNAAGSGFNDGGTASDLATFGGAKGDNIVLIARNGKWWVKSVRNVSLS</sequence>
<dbReference type="RefSeq" id="WP_010034365.1">
    <property type="nucleotide sequence ID" value="NZ_CP025958.1"/>
</dbReference>
<dbReference type="AlphaFoldDB" id="A0A2Z3H9H6"/>
<protein>
    <submittedName>
        <fullName evidence="1">Uncharacterized protein</fullName>
    </submittedName>
</protein>
<proteinExistence type="predicted"/>
<dbReference type="KEGG" id="gog:C1280_26915"/>
<organism evidence="1 2">
    <name type="scientific">Gemmata obscuriglobus</name>
    <dbReference type="NCBI Taxonomy" id="114"/>
    <lineage>
        <taxon>Bacteria</taxon>
        <taxon>Pseudomonadati</taxon>
        <taxon>Planctomycetota</taxon>
        <taxon>Planctomycetia</taxon>
        <taxon>Gemmatales</taxon>
        <taxon>Gemmataceae</taxon>
        <taxon>Gemmata</taxon>
    </lineage>
</organism>
<reference evidence="1 2" key="1">
    <citation type="submission" date="2018-01" db="EMBL/GenBank/DDBJ databases">
        <title>G. obscuriglobus.</title>
        <authorList>
            <person name="Franke J."/>
            <person name="Blomberg W."/>
            <person name="Selmecki A."/>
        </authorList>
    </citation>
    <scope>NUCLEOTIDE SEQUENCE [LARGE SCALE GENOMIC DNA]</scope>
    <source>
        <strain evidence="1 2">DSM 5831</strain>
    </source>
</reference>
<accession>A0A2Z3H9H6</accession>